<dbReference type="SUPFAM" id="SSF51556">
    <property type="entry name" value="Metallo-dependent hydrolases"/>
    <property type="match status" value="1"/>
</dbReference>
<dbReference type="GO" id="GO:0016810">
    <property type="term" value="F:hydrolase activity, acting on carbon-nitrogen (but not peptide) bonds"/>
    <property type="evidence" value="ECO:0007669"/>
    <property type="project" value="InterPro"/>
</dbReference>
<dbReference type="PANTHER" id="PTHR43135">
    <property type="entry name" value="ALPHA-D-RIBOSE 1-METHYLPHOSPHONATE 5-TRIPHOSPHATE DIPHOSPHATASE"/>
    <property type="match status" value="1"/>
</dbReference>
<gene>
    <name evidence="2" type="ORF">GCM10007852_29870</name>
</gene>
<feature type="domain" description="Amidohydrolase 3" evidence="1">
    <location>
        <begin position="387"/>
        <end position="490"/>
    </location>
</feature>
<dbReference type="Gene3D" id="3.30.110.90">
    <property type="entry name" value="Amidohydrolase"/>
    <property type="match status" value="1"/>
</dbReference>
<dbReference type="SUPFAM" id="SSF51338">
    <property type="entry name" value="Composite domain of metallo-dependent hydrolases"/>
    <property type="match status" value="1"/>
</dbReference>
<keyword evidence="3" id="KW-1185">Reference proteome</keyword>
<dbReference type="PANTHER" id="PTHR43135:SF3">
    <property type="entry name" value="ALPHA-D-RIBOSE 1-METHYLPHOSPHONATE 5-TRIPHOSPHATE DIPHOSPHATASE"/>
    <property type="match status" value="1"/>
</dbReference>
<evidence type="ECO:0000313" key="3">
    <source>
        <dbReference type="Proteomes" id="UP001156601"/>
    </source>
</evidence>
<organism evidence="2 3">
    <name type="scientific">Agaribacter marinus</name>
    <dbReference type="NCBI Taxonomy" id="1431249"/>
    <lineage>
        <taxon>Bacteria</taxon>
        <taxon>Pseudomonadati</taxon>
        <taxon>Pseudomonadota</taxon>
        <taxon>Gammaproteobacteria</taxon>
        <taxon>Alteromonadales</taxon>
        <taxon>Alteromonadaceae</taxon>
        <taxon>Agaribacter</taxon>
    </lineage>
</organism>
<dbReference type="Pfam" id="PF07969">
    <property type="entry name" value="Amidohydro_3"/>
    <property type="match status" value="1"/>
</dbReference>
<dbReference type="AlphaFoldDB" id="A0AA37WL54"/>
<protein>
    <submittedName>
        <fullName evidence="2">Amidohydrolase</fullName>
    </submittedName>
</protein>
<dbReference type="Proteomes" id="UP001156601">
    <property type="component" value="Unassembled WGS sequence"/>
</dbReference>
<evidence type="ECO:0000313" key="2">
    <source>
        <dbReference type="EMBL" id="GLR72079.1"/>
    </source>
</evidence>
<evidence type="ECO:0000259" key="1">
    <source>
        <dbReference type="Pfam" id="PF07969"/>
    </source>
</evidence>
<dbReference type="InterPro" id="IPR011059">
    <property type="entry name" value="Metal-dep_hydrolase_composite"/>
</dbReference>
<dbReference type="InterPro" id="IPR051781">
    <property type="entry name" value="Metallo-dep_Hydrolase"/>
</dbReference>
<dbReference type="RefSeq" id="WP_284218440.1">
    <property type="nucleotide sequence ID" value="NZ_BSOT01000007.1"/>
</dbReference>
<dbReference type="InterPro" id="IPR032466">
    <property type="entry name" value="Metal_Hydrolase"/>
</dbReference>
<accession>A0AA37WL54</accession>
<dbReference type="Gene3D" id="2.30.40.10">
    <property type="entry name" value="Urease, subunit C, domain 1"/>
    <property type="match status" value="1"/>
</dbReference>
<dbReference type="Gene3D" id="1.20.58.520">
    <property type="entry name" value="Amidohydrolase"/>
    <property type="match status" value="1"/>
</dbReference>
<sequence length="500" mass="56354">MLNQTVSKNRISLWCLFLVAVFSWKVAFAEELLIRNVHIISGDKPNVSSPKDVFIRDGIILNIGHDLPPSKTVIEGKNQYLIPGLIDTHVHLQGIPGVITKDGKQPKFVDEAIAQIPRSYLYFGFTTLLDLISHRSFIEDWNNQSVAPQAFFCHSIIIPDGYPIQGNSHKHQFSSPLVHSLVFNPEQSELYPSNFPKAEQTPEKMVNRAKNEGARCIKVFYEKGFGRWKNLPVPPIALIQEIIQHAHKQDLIVLLHANSQTSHEFGLASKVDGIVHGMWHWGNLSTANTLTKRQFAKRYAETNIWVQPTIQVIAGEKEIFKPTFFLHKALEHVMPKSLLDWYQSDEGQWMKNDLSQNFGNDFEDAEDLYLKVKDAYSTPINNLLSFTKMLSQEGATLLFGSDTPSGPFYTQFPGINGRWEMDRWMDAGLSPNVLFTSMTVQNARAIGMEASIGQVSVGMKANLLLLNENPLVDVSAYDTINKVILNGVVIDRHMLSATEL</sequence>
<dbReference type="Gene3D" id="3.40.50.10910">
    <property type="entry name" value="Amidohydrolase"/>
    <property type="match status" value="1"/>
</dbReference>
<reference evidence="2" key="1">
    <citation type="journal article" date="2014" name="Int. J. Syst. Evol. Microbiol.">
        <title>Complete genome sequence of Corynebacterium casei LMG S-19264T (=DSM 44701T), isolated from a smear-ripened cheese.</title>
        <authorList>
            <consortium name="US DOE Joint Genome Institute (JGI-PGF)"/>
            <person name="Walter F."/>
            <person name="Albersmeier A."/>
            <person name="Kalinowski J."/>
            <person name="Ruckert C."/>
        </authorList>
    </citation>
    <scope>NUCLEOTIDE SEQUENCE</scope>
    <source>
        <strain evidence="2">NBRC 110023</strain>
    </source>
</reference>
<proteinExistence type="predicted"/>
<comment type="caution">
    <text evidence="2">The sequence shown here is derived from an EMBL/GenBank/DDBJ whole genome shotgun (WGS) entry which is preliminary data.</text>
</comment>
<dbReference type="InterPro" id="IPR013108">
    <property type="entry name" value="Amidohydro_3"/>
</dbReference>
<dbReference type="EMBL" id="BSOT01000007">
    <property type="protein sequence ID" value="GLR72079.1"/>
    <property type="molecule type" value="Genomic_DNA"/>
</dbReference>
<name>A0AA37WL54_9ALTE</name>
<reference evidence="2" key="2">
    <citation type="submission" date="2023-01" db="EMBL/GenBank/DDBJ databases">
        <title>Draft genome sequence of Agaribacter marinus strain NBRC 110023.</title>
        <authorList>
            <person name="Sun Q."/>
            <person name="Mori K."/>
        </authorList>
    </citation>
    <scope>NUCLEOTIDE SEQUENCE</scope>
    <source>
        <strain evidence="2">NBRC 110023</strain>
    </source>
</reference>